<evidence type="ECO:0000313" key="2">
    <source>
        <dbReference type="EMBL" id="MXU91521.1"/>
    </source>
</evidence>
<name>A0A6B0UPU8_IXORI</name>
<evidence type="ECO:0000256" key="1">
    <source>
        <dbReference type="SAM" id="MobiDB-lite"/>
    </source>
</evidence>
<sequence length="123" mass="12927">MWGRRSLSSAGLPTLAAFGGHGRGTSLSGVAVGPSSQSLQVLPRGTSRTRCCSQGRSRPSCSCSLCRKGAPWWAATQMGRQRTGTRGCPAGRLASLRRKNSSCQYPGRQHAAVDPKARQQAAA</sequence>
<feature type="region of interest" description="Disordered" evidence="1">
    <location>
        <begin position="99"/>
        <end position="123"/>
    </location>
</feature>
<reference evidence="2" key="1">
    <citation type="submission" date="2019-12" db="EMBL/GenBank/DDBJ databases">
        <title>An insight into the sialome of adult female Ixodes ricinus ticks feeding for 6 days.</title>
        <authorList>
            <person name="Perner J."/>
            <person name="Ribeiro J.M.C."/>
        </authorList>
    </citation>
    <scope>NUCLEOTIDE SEQUENCE</scope>
    <source>
        <strain evidence="2">Semi-engorged</strain>
        <tissue evidence="2">Salivary glands</tissue>
    </source>
</reference>
<organism evidence="2">
    <name type="scientific">Ixodes ricinus</name>
    <name type="common">Common tick</name>
    <name type="synonym">Acarus ricinus</name>
    <dbReference type="NCBI Taxonomy" id="34613"/>
    <lineage>
        <taxon>Eukaryota</taxon>
        <taxon>Metazoa</taxon>
        <taxon>Ecdysozoa</taxon>
        <taxon>Arthropoda</taxon>
        <taxon>Chelicerata</taxon>
        <taxon>Arachnida</taxon>
        <taxon>Acari</taxon>
        <taxon>Parasitiformes</taxon>
        <taxon>Ixodida</taxon>
        <taxon>Ixodoidea</taxon>
        <taxon>Ixodidae</taxon>
        <taxon>Ixodinae</taxon>
        <taxon>Ixodes</taxon>
    </lineage>
</organism>
<protein>
    <submittedName>
        <fullName evidence="2">Putative secreted protein</fullName>
    </submittedName>
</protein>
<accession>A0A6B0UPU8</accession>
<proteinExistence type="predicted"/>
<dbReference type="EMBL" id="GIFC01009438">
    <property type="protein sequence ID" value="MXU91521.1"/>
    <property type="molecule type" value="Transcribed_RNA"/>
</dbReference>
<feature type="region of interest" description="Disordered" evidence="1">
    <location>
        <begin position="18"/>
        <end position="41"/>
    </location>
</feature>
<dbReference type="AlphaFoldDB" id="A0A6B0UPU8"/>